<evidence type="ECO:0000313" key="1">
    <source>
        <dbReference type="EMBL" id="KAK3721450.1"/>
    </source>
</evidence>
<dbReference type="EMBL" id="JAUTXU010000017">
    <property type="protein sequence ID" value="KAK3721450.1"/>
    <property type="molecule type" value="Genomic_DNA"/>
</dbReference>
<dbReference type="Proteomes" id="UP001281147">
    <property type="component" value="Unassembled WGS sequence"/>
</dbReference>
<gene>
    <name evidence="1" type="ORF">LTR37_003005</name>
</gene>
<name>A0ACC3NQM3_9PEZI</name>
<reference evidence="1" key="1">
    <citation type="submission" date="2023-07" db="EMBL/GenBank/DDBJ databases">
        <title>Black Yeasts Isolated from many extreme environments.</title>
        <authorList>
            <person name="Coleine C."/>
            <person name="Stajich J.E."/>
            <person name="Selbmann L."/>
        </authorList>
    </citation>
    <scope>NUCLEOTIDE SEQUENCE</scope>
    <source>
        <strain evidence="1">CCFEE 5714</strain>
    </source>
</reference>
<organism evidence="1 2">
    <name type="scientific">Vermiconidia calcicola</name>
    <dbReference type="NCBI Taxonomy" id="1690605"/>
    <lineage>
        <taxon>Eukaryota</taxon>
        <taxon>Fungi</taxon>
        <taxon>Dikarya</taxon>
        <taxon>Ascomycota</taxon>
        <taxon>Pezizomycotina</taxon>
        <taxon>Dothideomycetes</taxon>
        <taxon>Dothideomycetidae</taxon>
        <taxon>Mycosphaerellales</taxon>
        <taxon>Extremaceae</taxon>
        <taxon>Vermiconidia</taxon>
    </lineage>
</organism>
<comment type="caution">
    <text evidence="1">The sequence shown here is derived from an EMBL/GenBank/DDBJ whole genome shotgun (WGS) entry which is preliminary data.</text>
</comment>
<evidence type="ECO:0000313" key="2">
    <source>
        <dbReference type="Proteomes" id="UP001281147"/>
    </source>
</evidence>
<keyword evidence="2" id="KW-1185">Reference proteome</keyword>
<proteinExistence type="predicted"/>
<sequence>MIPEDDLTLQDVEQLMVPIKPVQPSTEHLLPQRTKIEADIKNDYEKHNIYLQFAATKTESPALANMYTEASSAQAVRELSRDNSFSRRLDWILWRTVCRSLGELQKSRQVRAPIRGQRWSGSNLSKETCLLESTLRTKDLKVKQKAAEELSEQD</sequence>
<protein>
    <submittedName>
        <fullName evidence="1">Uncharacterized protein</fullName>
    </submittedName>
</protein>
<accession>A0ACC3NQM3</accession>